<evidence type="ECO:0000256" key="2">
    <source>
        <dbReference type="SAM" id="Phobius"/>
    </source>
</evidence>
<keyword evidence="3" id="KW-1185">Reference proteome</keyword>
<feature type="region of interest" description="Disordered" evidence="1">
    <location>
        <begin position="205"/>
        <end position="248"/>
    </location>
</feature>
<feature type="transmembrane region" description="Helical" evidence="2">
    <location>
        <begin position="131"/>
        <end position="152"/>
    </location>
</feature>
<proteinExistence type="predicted"/>
<feature type="compositionally biased region" description="Low complexity" evidence="1">
    <location>
        <begin position="230"/>
        <end position="239"/>
    </location>
</feature>
<dbReference type="Proteomes" id="UP000887569">
    <property type="component" value="Unplaced"/>
</dbReference>
<feature type="transmembrane region" description="Helical" evidence="2">
    <location>
        <begin position="102"/>
        <end position="125"/>
    </location>
</feature>
<dbReference type="WBParaSite" id="PgR004_g229_t02">
    <property type="protein sequence ID" value="PgR004_g229_t02"/>
    <property type="gene ID" value="PgR004_g229"/>
</dbReference>
<keyword evidence="2" id="KW-1133">Transmembrane helix</keyword>
<keyword evidence="2" id="KW-0812">Transmembrane</keyword>
<accession>A0A915ABM3</accession>
<organism evidence="3 4">
    <name type="scientific">Parascaris univalens</name>
    <name type="common">Nematode worm</name>
    <dbReference type="NCBI Taxonomy" id="6257"/>
    <lineage>
        <taxon>Eukaryota</taxon>
        <taxon>Metazoa</taxon>
        <taxon>Ecdysozoa</taxon>
        <taxon>Nematoda</taxon>
        <taxon>Chromadorea</taxon>
        <taxon>Rhabditida</taxon>
        <taxon>Spirurina</taxon>
        <taxon>Ascaridomorpha</taxon>
        <taxon>Ascaridoidea</taxon>
        <taxon>Ascarididae</taxon>
        <taxon>Parascaris</taxon>
    </lineage>
</organism>
<feature type="transmembrane region" description="Helical" evidence="2">
    <location>
        <begin position="71"/>
        <end position="90"/>
    </location>
</feature>
<sequence>MANLRLNEKFALRRMSVMVSPIFRYASRDVDRKYYHLCGILHPQTAAMLAATVSFLMYMAVVVYICCTGYWYAFATIFIALVCWSQFMIGAYKALRIDLEPLITLTIIFELALAALIGLFIYFTVASEGNGAEYGVVVGVLSLLFILNALCLRTMVTFDRFVDTFSTYLANRGSMRSSDESSASCVKETPKSSFSSSGYCSIPPKEGVAENLEAPPYTTGKGHERTHAPSSSTSNGTSSENDKLKGYLNEVVAEEDVRF</sequence>
<reference evidence="4" key="1">
    <citation type="submission" date="2022-11" db="UniProtKB">
        <authorList>
            <consortium name="WormBaseParasite"/>
        </authorList>
    </citation>
    <scope>IDENTIFICATION</scope>
</reference>
<evidence type="ECO:0000313" key="3">
    <source>
        <dbReference type="Proteomes" id="UP000887569"/>
    </source>
</evidence>
<keyword evidence="2" id="KW-0472">Membrane</keyword>
<dbReference type="AlphaFoldDB" id="A0A915ABM3"/>
<name>A0A915ABM3_PARUN</name>
<evidence type="ECO:0000313" key="4">
    <source>
        <dbReference type="WBParaSite" id="PgR004_g229_t02"/>
    </source>
</evidence>
<evidence type="ECO:0000256" key="1">
    <source>
        <dbReference type="SAM" id="MobiDB-lite"/>
    </source>
</evidence>
<protein>
    <submittedName>
        <fullName evidence="4">MARVEL domain-containing protein</fullName>
    </submittedName>
</protein>